<feature type="compositionally biased region" description="Low complexity" evidence="9">
    <location>
        <begin position="521"/>
        <end position="541"/>
    </location>
</feature>
<evidence type="ECO:0000313" key="10">
    <source>
        <dbReference type="Ensembl" id="ENSMUNP00000006347.2"/>
    </source>
</evidence>
<keyword evidence="5" id="KW-0488">Methylation</keyword>
<name>A0A8C6N998_MELUD</name>
<dbReference type="Ensembl" id="ENSMUNT00000007333.2">
    <property type="protein sequence ID" value="ENSMUNP00000006347.2"/>
    <property type="gene ID" value="ENSMUNG00000005097.2"/>
</dbReference>
<reference evidence="10" key="2">
    <citation type="submission" date="2025-08" db="UniProtKB">
        <authorList>
            <consortium name="Ensembl"/>
        </authorList>
    </citation>
    <scope>IDENTIFICATION</scope>
</reference>
<feature type="compositionally biased region" description="Basic and acidic residues" evidence="9">
    <location>
        <begin position="8"/>
        <end position="17"/>
    </location>
</feature>
<feature type="compositionally biased region" description="Low complexity" evidence="9">
    <location>
        <begin position="678"/>
        <end position="687"/>
    </location>
</feature>
<feature type="region of interest" description="Disordered" evidence="9">
    <location>
        <begin position="580"/>
        <end position="605"/>
    </location>
</feature>
<dbReference type="PANTHER" id="PTHR16308:SF19">
    <property type="entry name" value="UBIQUITIN-ASSOCIATED PROTEIN 2"/>
    <property type="match status" value="1"/>
</dbReference>
<feature type="compositionally biased region" description="Low complexity" evidence="9">
    <location>
        <begin position="21"/>
        <end position="31"/>
    </location>
</feature>
<dbReference type="CDD" id="cd14277">
    <property type="entry name" value="UBA_UBP2_like"/>
    <property type="match status" value="1"/>
</dbReference>
<feature type="region of interest" description="Disordered" evidence="9">
    <location>
        <begin position="923"/>
        <end position="1000"/>
    </location>
</feature>
<dbReference type="InterPro" id="IPR022166">
    <property type="entry name" value="UBAP2/Lig"/>
</dbReference>
<evidence type="ECO:0000256" key="4">
    <source>
        <dbReference type="ARBA" id="ARBA00022454"/>
    </source>
</evidence>
<dbReference type="InterPro" id="IPR009060">
    <property type="entry name" value="UBA-like_sf"/>
</dbReference>
<evidence type="ECO:0000256" key="5">
    <source>
        <dbReference type="ARBA" id="ARBA00022481"/>
    </source>
</evidence>
<keyword evidence="4" id="KW-0158">Chromosome</keyword>
<feature type="compositionally biased region" description="Low complexity" evidence="9">
    <location>
        <begin position="359"/>
        <end position="375"/>
    </location>
</feature>
<protein>
    <submittedName>
        <fullName evidence="10">Uncharacterized protein</fullName>
    </submittedName>
</protein>
<feature type="region of interest" description="Disordered" evidence="9">
    <location>
        <begin position="810"/>
        <end position="846"/>
    </location>
</feature>
<keyword evidence="11" id="KW-1185">Reference proteome</keyword>
<keyword evidence="7" id="KW-0597">Phosphoprotein</keyword>
<keyword evidence="8" id="KW-0539">Nucleus</keyword>
<evidence type="ECO:0000313" key="11">
    <source>
        <dbReference type="Proteomes" id="UP000694405"/>
    </source>
</evidence>
<evidence type="ECO:0000256" key="6">
    <source>
        <dbReference type="ARBA" id="ARBA00022490"/>
    </source>
</evidence>
<sequence length="1062" mass="111627">MMTSVGSERTRGTRDKVQISTTQPTQPQKQVVQATAEQIRLAQMIYDKNDADFEDKVKQLMEVTGKNQDECIVALHDCNGDVNRAINILLEGSSDTTSWETVGGKKKSLGKESSENKENREKRGDREVSRGRGSSNRRGRGGSRGRELRAEENGVDNNQGDRPSDRGKRGRGRGAWKNSIEEWTAEDWNEDLSETKVFTASSVPVENHMTPGQSIDLITLLQKPVTSSTQDMEGNSFESPQQQTFGQALVFTNSQHSTQMASGTGSSSAVNSYSPQSLSAVLCSGFGELGSSKLANSTGSQILDQLKSPGLGQFTSQQNNSSSTATTTTATSSWDLKPPISQSSVLNQFDFKSQPEPSPVLSQLTQRQQQQTQAVPVPPPGLESSSSQIKLREPSPVNTSTAVSKILQLPTLSMDNQAVTTHQTHQKQIKPPKRRMTPASRIPASAVEMPGSADVTGLNVQFGALEFGSEPALPEFGSTSSSENNSQATNNSLYSKSLNDPLNTSLPISNTVQESTYTTSAITSSSLTCSSQSTTPVTTSSYDQTSVHSRIAYQSSMAPSESTPVAVTNGHNGVRTQATLDTTSSVPAPKTEPPPSLPSAGSLPSVVSTTASLLPSASQHVAALPSLPQSGDLASCSLSQLSSSLSNHQSSLSPASVLSSGASHVHTSVENTSSLQPSTTFSTVSTSATSTTSSVVSMASSMNTTNSLGLSVSSVSIPTATTRAAPLVSSGKAPPNLPQGVPPLLHNQYIVGPGGLLPAYPIYGYDDLQMLQSRLPMDYYGITFPAPATLTGRDGSLANNPYSGDVTKFGRGDSASPAPATTLAQPQQNQTQTHHTTQQPFLNPTLPPGYSYTGLPYYAGVPGVPSAFQYGPTMFVPPASAKQHGVNLNTASTPFQQASGYGQHGYGAGYDDLTQGTAAGDYSKGGYSGSSQAQNKSAGTGPGKGVSVTSSNTGVPDISGSVYNKTQTFDKQGFHAGTPPPFSLPSALGSTGPLNPGAAPGYAPAPFLHILPAHQQPHSQLLHHHLQQDGQGGSGQRNQPSTMQQKSQATKTAYGTSPYWTN</sequence>
<feature type="compositionally biased region" description="Low complexity" evidence="9">
    <location>
        <begin position="315"/>
        <end position="333"/>
    </location>
</feature>
<evidence type="ECO:0000256" key="7">
    <source>
        <dbReference type="ARBA" id="ARBA00022553"/>
    </source>
</evidence>
<dbReference type="GO" id="GO:0061484">
    <property type="term" value="P:hematopoietic stem cell homeostasis"/>
    <property type="evidence" value="ECO:0007669"/>
    <property type="project" value="UniProtKB-ARBA"/>
</dbReference>
<feature type="compositionally biased region" description="Polar residues" evidence="9">
    <location>
        <begin position="477"/>
        <end position="496"/>
    </location>
</feature>
<accession>A0A8C6N998</accession>
<dbReference type="SMART" id="SM00165">
    <property type="entry name" value="UBA"/>
    <property type="match status" value="1"/>
</dbReference>
<evidence type="ECO:0000256" key="1">
    <source>
        <dbReference type="ARBA" id="ARBA00004123"/>
    </source>
</evidence>
<dbReference type="GO" id="GO:0005634">
    <property type="term" value="C:nucleus"/>
    <property type="evidence" value="ECO:0007669"/>
    <property type="project" value="UniProtKB-SubCell"/>
</dbReference>
<feature type="compositionally biased region" description="Basic and acidic residues" evidence="9">
    <location>
        <begin position="109"/>
        <end position="130"/>
    </location>
</feature>
<feature type="region of interest" description="Disordered" evidence="9">
    <location>
        <begin position="473"/>
        <end position="496"/>
    </location>
</feature>
<dbReference type="InterPro" id="IPR051833">
    <property type="entry name" value="TC-DDR_regulator"/>
</dbReference>
<dbReference type="SUPFAM" id="SSF46934">
    <property type="entry name" value="UBA-like"/>
    <property type="match status" value="1"/>
</dbReference>
<feature type="compositionally biased region" description="Polar residues" evidence="9">
    <location>
        <begin position="961"/>
        <end position="970"/>
    </location>
</feature>
<feature type="region of interest" description="Disordered" evidence="9">
    <location>
        <begin position="668"/>
        <end position="687"/>
    </location>
</feature>
<keyword evidence="6" id="KW-0963">Cytoplasm</keyword>
<dbReference type="Pfam" id="PF12478">
    <property type="entry name" value="UBAP2-Lig"/>
    <property type="match status" value="1"/>
</dbReference>
<dbReference type="AlphaFoldDB" id="A0A8C6N998"/>
<reference evidence="10" key="3">
    <citation type="submission" date="2025-09" db="UniProtKB">
        <authorList>
            <consortium name="Ensembl"/>
        </authorList>
    </citation>
    <scope>IDENTIFICATION</scope>
</reference>
<feature type="compositionally biased region" description="Polar residues" evidence="9">
    <location>
        <begin position="1037"/>
        <end position="1062"/>
    </location>
</feature>
<feature type="region of interest" description="Disordered" evidence="9">
    <location>
        <begin position="310"/>
        <end position="397"/>
    </location>
</feature>
<accession>A0A8V5GL80</accession>
<reference evidence="10" key="1">
    <citation type="submission" date="2020-03" db="EMBL/GenBank/DDBJ databases">
        <title>Melopsittacus undulatus (budgerigar) genome, bMelUnd1, maternal haplotype with Z.</title>
        <authorList>
            <person name="Gedman G."/>
            <person name="Mountcastle J."/>
            <person name="Haase B."/>
            <person name="Formenti G."/>
            <person name="Wright T."/>
            <person name="Apodaca J."/>
            <person name="Pelan S."/>
            <person name="Chow W."/>
            <person name="Rhie A."/>
            <person name="Howe K."/>
            <person name="Fedrigo O."/>
            <person name="Jarvis E.D."/>
        </authorList>
    </citation>
    <scope>NUCLEOTIDE SEQUENCE [LARGE SCALE GENOMIC DNA]</scope>
</reference>
<dbReference type="GO" id="GO:0005737">
    <property type="term" value="C:cytoplasm"/>
    <property type="evidence" value="ECO:0007669"/>
    <property type="project" value="UniProtKB-SubCell"/>
</dbReference>
<feature type="region of interest" description="Disordered" evidence="9">
    <location>
        <begin position="1017"/>
        <end position="1062"/>
    </location>
</feature>
<dbReference type="GO" id="GO:0005694">
    <property type="term" value="C:chromosome"/>
    <property type="evidence" value="ECO:0007669"/>
    <property type="project" value="UniProtKB-SubCell"/>
</dbReference>
<feature type="region of interest" description="Disordered" evidence="9">
    <location>
        <begin position="96"/>
        <end position="175"/>
    </location>
</feature>
<evidence type="ECO:0000256" key="9">
    <source>
        <dbReference type="SAM" id="MobiDB-lite"/>
    </source>
</evidence>
<feature type="region of interest" description="Disordered" evidence="9">
    <location>
        <begin position="1"/>
        <end position="31"/>
    </location>
</feature>
<feature type="compositionally biased region" description="Low complexity" evidence="9">
    <location>
        <begin position="815"/>
        <end position="840"/>
    </location>
</feature>
<dbReference type="Proteomes" id="UP000694405">
    <property type="component" value="Chromosome Z"/>
</dbReference>
<dbReference type="PANTHER" id="PTHR16308">
    <property type="entry name" value="UBIQUITIN ASSOCIATED PROTEIN 2-LIKE/LINGERER"/>
    <property type="match status" value="1"/>
</dbReference>
<dbReference type="Gene3D" id="1.10.8.10">
    <property type="entry name" value="DNA helicase RuvA subunit, C-terminal domain"/>
    <property type="match status" value="1"/>
</dbReference>
<feature type="region of interest" description="Disordered" evidence="9">
    <location>
        <begin position="521"/>
        <end position="545"/>
    </location>
</feature>
<comment type="subcellular location">
    <subcellularLocation>
        <location evidence="2">Chromosome</location>
    </subcellularLocation>
    <subcellularLocation>
        <location evidence="3">Cytoplasm</location>
    </subcellularLocation>
    <subcellularLocation>
        <location evidence="1">Nucleus</location>
    </subcellularLocation>
</comment>
<proteinExistence type="predicted"/>
<organism evidence="10 11">
    <name type="scientific">Melopsittacus undulatus</name>
    <name type="common">Budgerigar</name>
    <name type="synonym">Psittacus undulatus</name>
    <dbReference type="NCBI Taxonomy" id="13146"/>
    <lineage>
        <taxon>Eukaryota</taxon>
        <taxon>Metazoa</taxon>
        <taxon>Chordata</taxon>
        <taxon>Craniata</taxon>
        <taxon>Vertebrata</taxon>
        <taxon>Euteleostomi</taxon>
        <taxon>Archelosauria</taxon>
        <taxon>Archosauria</taxon>
        <taxon>Dinosauria</taxon>
        <taxon>Saurischia</taxon>
        <taxon>Theropoda</taxon>
        <taxon>Coelurosauria</taxon>
        <taxon>Aves</taxon>
        <taxon>Neognathae</taxon>
        <taxon>Neoaves</taxon>
        <taxon>Telluraves</taxon>
        <taxon>Australaves</taxon>
        <taxon>Psittaciformes</taxon>
        <taxon>Psittaculidae</taxon>
        <taxon>Melopsittacus</taxon>
    </lineage>
</organism>
<feature type="compositionally biased region" description="Polar residues" evidence="9">
    <location>
        <begin position="668"/>
        <end position="677"/>
    </location>
</feature>
<evidence type="ECO:0000256" key="8">
    <source>
        <dbReference type="ARBA" id="ARBA00023242"/>
    </source>
</evidence>
<dbReference type="FunFam" id="1.10.8.10:FF:000004">
    <property type="entry name" value="ubiquitin-associated protein 2-like isoform X1"/>
    <property type="match status" value="1"/>
</dbReference>
<dbReference type="InterPro" id="IPR015940">
    <property type="entry name" value="UBA"/>
</dbReference>
<feature type="compositionally biased region" description="Basic residues" evidence="9">
    <location>
        <begin position="424"/>
        <end position="436"/>
    </location>
</feature>
<feature type="region of interest" description="Disordered" evidence="9">
    <location>
        <begin position="418"/>
        <end position="439"/>
    </location>
</feature>
<feature type="compositionally biased region" description="Polar residues" evidence="9">
    <location>
        <begin position="340"/>
        <end position="351"/>
    </location>
</feature>
<gene>
    <name evidence="10" type="primary">LOC101871491</name>
</gene>
<evidence type="ECO:0000256" key="3">
    <source>
        <dbReference type="ARBA" id="ARBA00004496"/>
    </source>
</evidence>
<evidence type="ECO:0000256" key="2">
    <source>
        <dbReference type="ARBA" id="ARBA00004286"/>
    </source>
</evidence>